<proteinExistence type="predicted"/>
<keyword evidence="3" id="KW-1185">Reference proteome</keyword>
<sequence length="64" mass="6688">MLSVLLATSGIKVIQDQGIISSSSRSSHVIGFIRGTTPTRDYPAEYDTMAGDYGPPSFSGPVPG</sequence>
<reference evidence="2" key="1">
    <citation type="journal article" date="2023" name="PLoS Negl. Trop. Dis.">
        <title>A genome sequence for Biomphalaria pfeifferi, the major vector snail for the human-infecting parasite Schistosoma mansoni.</title>
        <authorList>
            <person name="Bu L."/>
            <person name="Lu L."/>
            <person name="Laidemitt M.R."/>
            <person name="Zhang S.M."/>
            <person name="Mutuku M."/>
            <person name="Mkoji G."/>
            <person name="Steinauer M."/>
            <person name="Loker E.S."/>
        </authorList>
    </citation>
    <scope>NUCLEOTIDE SEQUENCE</scope>
    <source>
        <strain evidence="2">KasaAsao</strain>
    </source>
</reference>
<evidence type="ECO:0000313" key="2">
    <source>
        <dbReference type="EMBL" id="KAK0041471.1"/>
    </source>
</evidence>
<comment type="caution">
    <text evidence="2">The sequence shown here is derived from an EMBL/GenBank/DDBJ whole genome shotgun (WGS) entry which is preliminary data.</text>
</comment>
<feature type="non-terminal residue" evidence="2">
    <location>
        <position position="1"/>
    </location>
</feature>
<name>A0AAD8AS86_BIOPF</name>
<dbReference type="Proteomes" id="UP001233172">
    <property type="component" value="Unassembled WGS sequence"/>
</dbReference>
<organism evidence="2 3">
    <name type="scientific">Biomphalaria pfeifferi</name>
    <name type="common">Bloodfluke planorb</name>
    <name type="synonym">Freshwater snail</name>
    <dbReference type="NCBI Taxonomy" id="112525"/>
    <lineage>
        <taxon>Eukaryota</taxon>
        <taxon>Metazoa</taxon>
        <taxon>Spiralia</taxon>
        <taxon>Lophotrochozoa</taxon>
        <taxon>Mollusca</taxon>
        <taxon>Gastropoda</taxon>
        <taxon>Heterobranchia</taxon>
        <taxon>Euthyneura</taxon>
        <taxon>Panpulmonata</taxon>
        <taxon>Hygrophila</taxon>
        <taxon>Lymnaeoidea</taxon>
        <taxon>Planorbidae</taxon>
        <taxon>Biomphalaria</taxon>
    </lineage>
</organism>
<evidence type="ECO:0000256" key="1">
    <source>
        <dbReference type="SAM" id="MobiDB-lite"/>
    </source>
</evidence>
<dbReference type="AlphaFoldDB" id="A0AAD8AS86"/>
<dbReference type="EMBL" id="JASAOG010000274">
    <property type="protein sequence ID" value="KAK0041471.1"/>
    <property type="molecule type" value="Genomic_DNA"/>
</dbReference>
<accession>A0AAD8AS86</accession>
<gene>
    <name evidence="2" type="ORF">Bpfe_029085</name>
</gene>
<reference evidence="2" key="2">
    <citation type="submission" date="2023-04" db="EMBL/GenBank/DDBJ databases">
        <authorList>
            <person name="Bu L."/>
            <person name="Lu L."/>
            <person name="Laidemitt M.R."/>
            <person name="Zhang S.M."/>
            <person name="Mutuku M."/>
            <person name="Mkoji G."/>
            <person name="Steinauer M."/>
            <person name="Loker E.S."/>
        </authorList>
    </citation>
    <scope>NUCLEOTIDE SEQUENCE</scope>
    <source>
        <strain evidence="2">KasaAsao</strain>
        <tissue evidence="2">Whole Snail</tissue>
    </source>
</reference>
<evidence type="ECO:0000313" key="3">
    <source>
        <dbReference type="Proteomes" id="UP001233172"/>
    </source>
</evidence>
<protein>
    <submittedName>
        <fullName evidence="2">Uncharacterized protein</fullName>
    </submittedName>
</protein>
<feature type="region of interest" description="Disordered" evidence="1">
    <location>
        <begin position="41"/>
        <end position="64"/>
    </location>
</feature>
<feature type="non-terminal residue" evidence="2">
    <location>
        <position position="64"/>
    </location>
</feature>